<evidence type="ECO:0000313" key="2">
    <source>
        <dbReference type="Proteomes" id="UP000663848"/>
    </source>
</evidence>
<name>A0A821U4H8_9BILA</name>
<dbReference type="EMBL" id="CAJOBR010008732">
    <property type="protein sequence ID" value="CAF4883439.1"/>
    <property type="molecule type" value="Genomic_DNA"/>
</dbReference>
<accession>A0A821U4H8</accession>
<reference evidence="1" key="1">
    <citation type="submission" date="2021-02" db="EMBL/GenBank/DDBJ databases">
        <authorList>
            <person name="Nowell W R."/>
        </authorList>
    </citation>
    <scope>NUCLEOTIDE SEQUENCE</scope>
</reference>
<evidence type="ECO:0000313" key="1">
    <source>
        <dbReference type="EMBL" id="CAF4883439.1"/>
    </source>
</evidence>
<protein>
    <submittedName>
        <fullName evidence="1">Uncharacterized protein</fullName>
    </submittedName>
</protein>
<dbReference type="Proteomes" id="UP000663848">
    <property type="component" value="Unassembled WGS sequence"/>
</dbReference>
<organism evidence="1 2">
    <name type="scientific">Rotaria socialis</name>
    <dbReference type="NCBI Taxonomy" id="392032"/>
    <lineage>
        <taxon>Eukaryota</taxon>
        <taxon>Metazoa</taxon>
        <taxon>Spiralia</taxon>
        <taxon>Gnathifera</taxon>
        <taxon>Rotifera</taxon>
        <taxon>Eurotatoria</taxon>
        <taxon>Bdelloidea</taxon>
        <taxon>Philodinida</taxon>
        <taxon>Philodinidae</taxon>
        <taxon>Rotaria</taxon>
    </lineage>
</organism>
<feature type="non-terminal residue" evidence="1">
    <location>
        <position position="467"/>
    </location>
</feature>
<comment type="caution">
    <text evidence="1">The sequence shown here is derived from an EMBL/GenBank/DDBJ whole genome shotgun (WGS) entry which is preliminary data.</text>
</comment>
<sequence length="467" mass="51955">MLCVVPVHAGSRTFAVHDYGGKERNKITGKLLNPHVYVLDPQIVIQQNVNQKGLVAMEGKLTKPFTDDHIKLSIKYQDAQGNWATGWCKTLYSYNQYNENVRAAFELPESALSSYNVKIELDSETNLSTFSSVSWDKTISHYKLGDYTVTNCDLDENEYTILLTPRKNGTLIIDANGKVTGVKDRVTTAHSWSRLNIGYSLDNKKNDVVFSPKNPAALFTDTNGAISIKMVNQGAVNDTLGSTPEFIYNVGPGHPIPYLYSYADPVYMFAGKFSVNGFFIKFSQWPGEPNGPGYHNFKNPNSLQSRYFNLYNSINEKLSDFISDQEPVVFVSSMTTGFRVYKSDGTFINLTGYSNYGALYFGFTNDHGGGRRGPGSENFIVSNTAEMTLYGMGTLRNNFVSFTPAYLPVRSMQDIEKEISKFIRYTSIFGNSIAYDDTSECAAGCFAANPGVVPDYVVVDWTKAPNT</sequence>
<gene>
    <name evidence="1" type="ORF">QYT958_LOCUS29535</name>
</gene>
<proteinExistence type="predicted"/>
<dbReference type="AlphaFoldDB" id="A0A821U4H8"/>